<dbReference type="PROSITE" id="PS01359">
    <property type="entry name" value="ZF_PHD_1"/>
    <property type="match status" value="1"/>
</dbReference>
<dbReference type="PANTHER" id="PTHR14571:SF13">
    <property type="entry name" value="PHD FINGER PROTEIN 13"/>
    <property type="match status" value="1"/>
</dbReference>
<dbReference type="GO" id="GO:0003682">
    <property type="term" value="F:chromatin binding"/>
    <property type="evidence" value="ECO:0007669"/>
    <property type="project" value="TreeGrafter"/>
</dbReference>
<comment type="subcellular location">
    <subcellularLocation>
        <location evidence="1">Nucleus</location>
    </subcellularLocation>
</comment>
<dbReference type="OrthoDB" id="79252at2759"/>
<evidence type="ECO:0000256" key="1">
    <source>
        <dbReference type="ARBA" id="ARBA00004123"/>
    </source>
</evidence>
<dbReference type="InterPro" id="IPR019786">
    <property type="entry name" value="Zinc_finger_PHD-type_CS"/>
</dbReference>
<sequence length="495" mass="55514">MITQPPMKRKRTVEDFNQFCTFVLAYAGYIPYPTEEWQCNNRLPRDSPLHSEGRASLSSSSSSSFPDLLCGPGLAKRAGAPQGQAPERDKGRKRKETASHEDQRPHKRTTKPPKTKVSPKNLAHQSPQFDWRTVSFLRDGFCAAGEASSASPLPGPPRDTRDRGSADRGPKQQADQDPEERTAPSESTASRPDRTVPPPFFTSPARHHLFSQYVERPGSDISTLPNKSKEWEGPQGPPSVPKRTETEHVQEGERESNAHGEGERESVRDGRAAEEESKDGRTAEEESKDGRRMEEESKDGRTAEEESRDDRSAEEERRDGRSAEEERRDGRRMEEESGERGRDSRSAEEERRDGRRAEQRGESGGTDILRLVIERCLARHALDDQDTGYHSDGGSDIDARSVTASANSTEDMSGSQSQTEEEDSWDLITCFCMKPFAGRPMIECGECGTWVHLSCAKIRRTHVPDVFTCQRCRDAKQTIRRSGRARAGPRKRFSD</sequence>
<keyword evidence="4" id="KW-0862">Zinc</keyword>
<dbReference type="PANTHER" id="PTHR14571">
    <property type="entry name" value="HISTONE-LYSINE N-METHYLTRANSFERASE SET-26-RELATED"/>
    <property type="match status" value="1"/>
</dbReference>
<evidence type="ECO:0000256" key="2">
    <source>
        <dbReference type="ARBA" id="ARBA00022723"/>
    </source>
</evidence>
<keyword evidence="9" id="KW-1185">Reference proteome</keyword>
<reference evidence="8" key="1">
    <citation type="journal article" date="2023" name="Science">
        <title>Genome structures resolve the early diversification of teleost fishes.</title>
        <authorList>
            <person name="Parey E."/>
            <person name="Louis A."/>
            <person name="Montfort J."/>
            <person name="Bouchez O."/>
            <person name="Roques C."/>
            <person name="Iampietro C."/>
            <person name="Lluch J."/>
            <person name="Castinel A."/>
            <person name="Donnadieu C."/>
            <person name="Desvignes T."/>
            <person name="Floi Bucao C."/>
            <person name="Jouanno E."/>
            <person name="Wen M."/>
            <person name="Mejri S."/>
            <person name="Dirks R."/>
            <person name="Jansen H."/>
            <person name="Henkel C."/>
            <person name="Chen W.J."/>
            <person name="Zahm M."/>
            <person name="Cabau C."/>
            <person name="Klopp C."/>
            <person name="Thompson A.W."/>
            <person name="Robinson-Rechavi M."/>
            <person name="Braasch I."/>
            <person name="Lecointre G."/>
            <person name="Bobe J."/>
            <person name="Postlethwait J.H."/>
            <person name="Berthelot C."/>
            <person name="Roest Crollius H."/>
            <person name="Guiguen Y."/>
        </authorList>
    </citation>
    <scope>NUCLEOTIDE SEQUENCE</scope>
    <source>
        <strain evidence="8">WJC10195</strain>
    </source>
</reference>
<organism evidence="8 9">
    <name type="scientific">Synaphobranchus kaupii</name>
    <name type="common">Kaup's arrowtooth eel</name>
    <dbReference type="NCBI Taxonomy" id="118154"/>
    <lineage>
        <taxon>Eukaryota</taxon>
        <taxon>Metazoa</taxon>
        <taxon>Chordata</taxon>
        <taxon>Craniata</taxon>
        <taxon>Vertebrata</taxon>
        <taxon>Euteleostomi</taxon>
        <taxon>Actinopterygii</taxon>
        <taxon>Neopterygii</taxon>
        <taxon>Teleostei</taxon>
        <taxon>Anguilliformes</taxon>
        <taxon>Synaphobranchidae</taxon>
        <taxon>Synaphobranchus</taxon>
    </lineage>
</organism>
<evidence type="ECO:0000313" key="9">
    <source>
        <dbReference type="Proteomes" id="UP001152622"/>
    </source>
</evidence>
<proteinExistence type="predicted"/>
<evidence type="ECO:0000256" key="4">
    <source>
        <dbReference type="ARBA" id="ARBA00022833"/>
    </source>
</evidence>
<dbReference type="InterPro" id="IPR019787">
    <property type="entry name" value="Znf_PHD-finger"/>
</dbReference>
<accession>A0A9Q1IWK3</accession>
<comment type="caution">
    <text evidence="8">The sequence shown here is derived from an EMBL/GenBank/DDBJ whole genome shotgun (WGS) entry which is preliminary data.</text>
</comment>
<feature type="region of interest" description="Disordered" evidence="6">
    <location>
        <begin position="145"/>
        <end position="363"/>
    </location>
</feature>
<feature type="region of interest" description="Disordered" evidence="6">
    <location>
        <begin position="43"/>
        <end position="129"/>
    </location>
</feature>
<evidence type="ECO:0000259" key="7">
    <source>
        <dbReference type="SMART" id="SM00249"/>
    </source>
</evidence>
<dbReference type="InterPro" id="IPR011011">
    <property type="entry name" value="Znf_FYVE_PHD"/>
</dbReference>
<dbReference type="InterPro" id="IPR013083">
    <property type="entry name" value="Znf_RING/FYVE/PHD"/>
</dbReference>
<feature type="compositionally biased region" description="Basic and acidic residues" evidence="6">
    <location>
        <begin position="43"/>
        <end position="53"/>
    </location>
</feature>
<dbReference type="SMART" id="SM00249">
    <property type="entry name" value="PHD"/>
    <property type="match status" value="1"/>
</dbReference>
<dbReference type="Pfam" id="PF00628">
    <property type="entry name" value="PHD"/>
    <property type="match status" value="1"/>
</dbReference>
<protein>
    <recommendedName>
        <fullName evidence="7">Zinc finger PHD-type domain-containing protein</fullName>
    </recommendedName>
</protein>
<name>A0A9Q1IWK3_SYNKA</name>
<dbReference type="InterPro" id="IPR041947">
    <property type="entry name" value="PHD_PHF13"/>
</dbReference>
<dbReference type="GO" id="GO:0007076">
    <property type="term" value="P:mitotic chromosome condensation"/>
    <property type="evidence" value="ECO:0007669"/>
    <property type="project" value="TreeGrafter"/>
</dbReference>
<feature type="region of interest" description="Disordered" evidence="6">
    <location>
        <begin position="384"/>
        <end position="421"/>
    </location>
</feature>
<keyword evidence="5" id="KW-0539">Nucleus</keyword>
<evidence type="ECO:0000256" key="6">
    <source>
        <dbReference type="SAM" id="MobiDB-lite"/>
    </source>
</evidence>
<feature type="compositionally biased region" description="Basic and acidic residues" evidence="6">
    <location>
        <begin position="242"/>
        <end position="361"/>
    </location>
</feature>
<dbReference type="Proteomes" id="UP001152622">
    <property type="component" value="Chromosome 6"/>
</dbReference>
<evidence type="ECO:0000256" key="5">
    <source>
        <dbReference type="ARBA" id="ARBA00023242"/>
    </source>
</evidence>
<dbReference type="InterPro" id="IPR001965">
    <property type="entry name" value="Znf_PHD"/>
</dbReference>
<dbReference type="CDD" id="cd15632">
    <property type="entry name" value="PHD_PHF13"/>
    <property type="match status" value="1"/>
</dbReference>
<dbReference type="GO" id="GO:0005634">
    <property type="term" value="C:nucleus"/>
    <property type="evidence" value="ECO:0007669"/>
    <property type="project" value="UniProtKB-SubCell"/>
</dbReference>
<gene>
    <name evidence="8" type="ORF">SKAU_G00206260</name>
</gene>
<dbReference type="EMBL" id="JAINUF010000006">
    <property type="protein sequence ID" value="KAJ8357832.1"/>
    <property type="molecule type" value="Genomic_DNA"/>
</dbReference>
<evidence type="ECO:0000313" key="8">
    <source>
        <dbReference type="EMBL" id="KAJ8357832.1"/>
    </source>
</evidence>
<dbReference type="SUPFAM" id="SSF57903">
    <property type="entry name" value="FYVE/PHD zinc finger"/>
    <property type="match status" value="1"/>
</dbReference>
<feature type="domain" description="Zinc finger PHD-type" evidence="7">
    <location>
        <begin position="429"/>
        <end position="473"/>
    </location>
</feature>
<keyword evidence="2" id="KW-0479">Metal-binding</keyword>
<feature type="compositionally biased region" description="Basic and acidic residues" evidence="6">
    <location>
        <begin position="86"/>
        <end position="104"/>
    </location>
</feature>
<dbReference type="Gene3D" id="3.30.40.10">
    <property type="entry name" value="Zinc/RING finger domain, C3HC4 (zinc finger)"/>
    <property type="match status" value="1"/>
</dbReference>
<feature type="compositionally biased region" description="Basic residues" evidence="6">
    <location>
        <begin position="105"/>
        <end position="114"/>
    </location>
</feature>
<evidence type="ECO:0000256" key="3">
    <source>
        <dbReference type="ARBA" id="ARBA00022771"/>
    </source>
</evidence>
<keyword evidence="3" id="KW-0863">Zinc-finger</keyword>
<dbReference type="AlphaFoldDB" id="A0A9Q1IWK3"/>
<dbReference type="GO" id="GO:0008270">
    <property type="term" value="F:zinc ion binding"/>
    <property type="evidence" value="ECO:0007669"/>
    <property type="project" value="UniProtKB-KW"/>
</dbReference>
<feature type="compositionally biased region" description="Basic and acidic residues" evidence="6">
    <location>
        <begin position="158"/>
        <end position="170"/>
    </location>
</feature>
<feature type="compositionally biased region" description="Polar residues" evidence="6">
    <location>
        <begin position="402"/>
        <end position="418"/>
    </location>
</feature>